<comment type="caution">
    <text evidence="2">The sequence shown here is derived from an EMBL/GenBank/DDBJ whole genome shotgun (WGS) entry which is preliminary data.</text>
</comment>
<dbReference type="EMBL" id="RCUX01000003">
    <property type="protein sequence ID" value="RLP76762.1"/>
    <property type="molecule type" value="Genomic_DNA"/>
</dbReference>
<keyword evidence="1" id="KW-0472">Membrane</keyword>
<reference evidence="2 3" key="1">
    <citation type="submission" date="2018-10" db="EMBL/GenBank/DDBJ databases">
        <authorList>
            <person name="Li J."/>
        </authorList>
    </citation>
    <scope>NUCLEOTIDE SEQUENCE [LARGE SCALE GENOMIC DNA]</scope>
    <source>
        <strain evidence="2 3">IF 016277</strain>
    </source>
</reference>
<accession>A0A3L7ABL7</accession>
<dbReference type="Proteomes" id="UP000272503">
    <property type="component" value="Unassembled WGS sequence"/>
</dbReference>
<keyword evidence="1" id="KW-0812">Transmembrane</keyword>
<name>A0A3L7ABL7_9MICO</name>
<dbReference type="AlphaFoldDB" id="A0A3L7ABL7"/>
<gene>
    <name evidence="2" type="ORF">D9V32_03720</name>
</gene>
<organism evidence="2 3">
    <name type="scientific">Mycetocola tolaasinivorans</name>
    <dbReference type="NCBI Taxonomy" id="76635"/>
    <lineage>
        <taxon>Bacteria</taxon>
        <taxon>Bacillati</taxon>
        <taxon>Actinomycetota</taxon>
        <taxon>Actinomycetes</taxon>
        <taxon>Micrococcales</taxon>
        <taxon>Microbacteriaceae</taxon>
        <taxon>Mycetocola</taxon>
    </lineage>
</organism>
<evidence type="ECO:0008006" key="4">
    <source>
        <dbReference type="Google" id="ProtNLM"/>
    </source>
</evidence>
<feature type="transmembrane region" description="Helical" evidence="1">
    <location>
        <begin position="23"/>
        <end position="43"/>
    </location>
</feature>
<dbReference type="RefSeq" id="WP_121647572.1">
    <property type="nucleotide sequence ID" value="NZ_RCUX01000003.1"/>
</dbReference>
<dbReference type="OrthoDB" id="5149460at2"/>
<sequence length="64" mass="6782">MSISTILVSAAEAAHVELPMPSFMYGVVALVVFTILGVTTFTYRDVANRHSQKPAAQPGAGSHH</sequence>
<evidence type="ECO:0000313" key="3">
    <source>
        <dbReference type="Proteomes" id="UP000272503"/>
    </source>
</evidence>
<keyword evidence="3" id="KW-1185">Reference proteome</keyword>
<evidence type="ECO:0000313" key="2">
    <source>
        <dbReference type="EMBL" id="RLP76762.1"/>
    </source>
</evidence>
<proteinExistence type="predicted"/>
<keyword evidence="1" id="KW-1133">Transmembrane helix</keyword>
<evidence type="ECO:0000256" key="1">
    <source>
        <dbReference type="SAM" id="Phobius"/>
    </source>
</evidence>
<protein>
    <recommendedName>
        <fullName evidence="4">4-hydroxybenzoate polyprenyltransferase</fullName>
    </recommendedName>
</protein>